<dbReference type="AlphaFoldDB" id="A0A1G7N3K1"/>
<dbReference type="EMBL" id="FNBI01000005">
    <property type="protein sequence ID" value="SDF67900.1"/>
    <property type="molecule type" value="Genomic_DNA"/>
</dbReference>
<evidence type="ECO:0000313" key="1">
    <source>
        <dbReference type="EMBL" id="SDF67900.1"/>
    </source>
</evidence>
<gene>
    <name evidence="1" type="ORF">SAMN05216557_1059</name>
</gene>
<proteinExistence type="predicted"/>
<keyword evidence="2" id="KW-1185">Reference proteome</keyword>
<protein>
    <submittedName>
        <fullName evidence="1">Uncharacterized protein</fullName>
    </submittedName>
</protein>
<evidence type="ECO:0000313" key="2">
    <source>
        <dbReference type="Proteomes" id="UP000323502"/>
    </source>
</evidence>
<reference evidence="1 2" key="1">
    <citation type="submission" date="2016-10" db="EMBL/GenBank/DDBJ databases">
        <authorList>
            <person name="Varghese N."/>
            <person name="Submissions S."/>
        </authorList>
    </citation>
    <scope>NUCLEOTIDE SEQUENCE [LARGE SCALE GENOMIC DNA]</scope>
    <source>
        <strain evidence="1 2">S7-754</strain>
    </source>
</reference>
<dbReference type="Proteomes" id="UP000323502">
    <property type="component" value="Unassembled WGS sequence"/>
</dbReference>
<accession>A0A1G7N3K1</accession>
<name>A0A1G7N3K1_9SPHN</name>
<sequence>MLGLLPLPRGEHQVNSAPRCSAHAAGMGDLVLVGG</sequence>
<organism evidence="1 2">
    <name type="scientific">Sphingomonas carotinifaciens</name>
    <dbReference type="NCBI Taxonomy" id="1166323"/>
    <lineage>
        <taxon>Bacteria</taxon>
        <taxon>Pseudomonadati</taxon>
        <taxon>Pseudomonadota</taxon>
        <taxon>Alphaproteobacteria</taxon>
        <taxon>Sphingomonadales</taxon>
        <taxon>Sphingomonadaceae</taxon>
        <taxon>Sphingomonas</taxon>
    </lineage>
</organism>